<feature type="chain" id="PRO_5008905041" evidence="1">
    <location>
        <begin position="25"/>
        <end position="343"/>
    </location>
</feature>
<evidence type="ECO:0000313" key="2">
    <source>
        <dbReference type="EMBL" id="ODN00026.1"/>
    </source>
</evidence>
<organism evidence="2 3">
    <name type="scientific">Orchesella cincta</name>
    <name type="common">Springtail</name>
    <name type="synonym">Podura cincta</name>
    <dbReference type="NCBI Taxonomy" id="48709"/>
    <lineage>
        <taxon>Eukaryota</taxon>
        <taxon>Metazoa</taxon>
        <taxon>Ecdysozoa</taxon>
        <taxon>Arthropoda</taxon>
        <taxon>Hexapoda</taxon>
        <taxon>Collembola</taxon>
        <taxon>Entomobryomorpha</taxon>
        <taxon>Entomobryoidea</taxon>
        <taxon>Orchesellidae</taxon>
        <taxon>Orchesellinae</taxon>
        <taxon>Orchesella</taxon>
    </lineage>
</organism>
<comment type="caution">
    <text evidence="2">The sequence shown here is derived from an EMBL/GenBank/DDBJ whole genome shotgun (WGS) entry which is preliminary data.</text>
</comment>
<proteinExistence type="predicted"/>
<protein>
    <submittedName>
        <fullName evidence="2">Uncharacterized protein</fullName>
    </submittedName>
</protein>
<dbReference type="EMBL" id="LJIJ01000238">
    <property type="protein sequence ID" value="ODN00026.1"/>
    <property type="molecule type" value="Genomic_DNA"/>
</dbReference>
<gene>
    <name evidence="2" type="ORF">Ocin01_06650</name>
</gene>
<evidence type="ECO:0000313" key="3">
    <source>
        <dbReference type="Proteomes" id="UP000094527"/>
    </source>
</evidence>
<keyword evidence="3" id="KW-1185">Reference proteome</keyword>
<dbReference type="Proteomes" id="UP000094527">
    <property type="component" value="Unassembled WGS sequence"/>
</dbReference>
<sequence>MNLQKLLACTVAVFLIVFSSPTSGAKPGRPLHLREPLEELSTKLQAVIKNFNIFKLISAIGEIGLGCLLPPESELATFTNLIPIDVNYLSLLAKSEPQSINPIFWFTQKQLAEYCESPDFTLIHEHLWLNDTSTRDLVEFFYYNEYPKIYETIRDLYYENSCPSELIATLPTGPGQPKTNTYPLSSNLRDEIGKSKKKSFIKQEEGDPCSLLEILKKIESTGLFELLYFIESFVYQFSTQPSLHFMVAKIQEDVKGVSFRKFRLMQPVRKLFDGLHQSIVSSPNIEVLLLQLKELTGIDLIATNIVETVATILETVVWGNSDSIPPYNPNAVYRYEEEYVVFY</sequence>
<feature type="signal peptide" evidence="1">
    <location>
        <begin position="1"/>
        <end position="24"/>
    </location>
</feature>
<dbReference type="AlphaFoldDB" id="A0A1D2N508"/>
<reference evidence="2 3" key="1">
    <citation type="journal article" date="2016" name="Genome Biol. Evol.">
        <title>Gene Family Evolution Reflects Adaptation to Soil Environmental Stressors in the Genome of the Collembolan Orchesella cincta.</title>
        <authorList>
            <person name="Faddeeva-Vakhrusheva A."/>
            <person name="Derks M.F."/>
            <person name="Anvar S.Y."/>
            <person name="Agamennone V."/>
            <person name="Suring W."/>
            <person name="Smit S."/>
            <person name="van Straalen N.M."/>
            <person name="Roelofs D."/>
        </authorList>
    </citation>
    <scope>NUCLEOTIDE SEQUENCE [LARGE SCALE GENOMIC DNA]</scope>
    <source>
        <tissue evidence="2">Mixed pool</tissue>
    </source>
</reference>
<keyword evidence="1" id="KW-0732">Signal</keyword>
<accession>A0A1D2N508</accession>
<name>A0A1D2N508_ORCCI</name>
<evidence type="ECO:0000256" key="1">
    <source>
        <dbReference type="SAM" id="SignalP"/>
    </source>
</evidence>